<gene>
    <name evidence="2" type="ORF">HMPREF0495_02084</name>
</gene>
<evidence type="ECO:0000313" key="2">
    <source>
        <dbReference type="EMBL" id="ERK41795.1"/>
    </source>
</evidence>
<comment type="caution">
    <text evidence="2">The sequence shown here is derived from an EMBL/GenBank/DDBJ whole genome shotgun (WGS) entry which is preliminary data.</text>
</comment>
<organism evidence="2 3">
    <name type="scientific">Levilactobacillus brevis ATCC 14869 = DSM 20054</name>
    <dbReference type="NCBI Taxonomy" id="649758"/>
    <lineage>
        <taxon>Bacteria</taxon>
        <taxon>Bacillati</taxon>
        <taxon>Bacillota</taxon>
        <taxon>Bacilli</taxon>
        <taxon>Lactobacillales</taxon>
        <taxon>Lactobacillaceae</taxon>
        <taxon>Levilactobacillus</taxon>
    </lineage>
</organism>
<keyword evidence="1" id="KW-0812">Transmembrane</keyword>
<dbReference type="HOGENOM" id="CLU_3062715_0_0_9"/>
<protein>
    <submittedName>
        <fullName evidence="2">Uncharacterized protein</fullName>
    </submittedName>
</protein>
<evidence type="ECO:0000313" key="3">
    <source>
        <dbReference type="Proteomes" id="UP000016644"/>
    </source>
</evidence>
<feature type="transmembrane region" description="Helical" evidence="1">
    <location>
        <begin position="33"/>
        <end position="52"/>
    </location>
</feature>
<accession>U2NUS3</accession>
<name>U2NUS3_LEVBR</name>
<sequence length="53" mass="6308">MYFLSIIGLVILLLALITGFIRYRHDHTHKRHLLFSILYGLFGLFVIMWSFLP</sequence>
<dbReference type="AlphaFoldDB" id="U2NUS3"/>
<keyword evidence="1" id="KW-0472">Membrane</keyword>
<reference evidence="2 3" key="1">
    <citation type="submission" date="2013-06" db="EMBL/GenBank/DDBJ databases">
        <authorList>
            <person name="Weinstock G."/>
            <person name="Sodergren E."/>
            <person name="Lobos E.A."/>
            <person name="Fulton L."/>
            <person name="Fulton R."/>
            <person name="Courtney L."/>
            <person name="Fronick C."/>
            <person name="O'Laughlin M."/>
            <person name="Godfrey J."/>
            <person name="Wilson R.M."/>
            <person name="Miner T."/>
            <person name="Farmer C."/>
            <person name="Delehaunty K."/>
            <person name="Cordes M."/>
            <person name="Minx P."/>
            <person name="Tomlinson C."/>
            <person name="Chen J."/>
            <person name="Wollam A."/>
            <person name="Pepin K.H."/>
            <person name="Bhonagiri V."/>
            <person name="Zhang X."/>
            <person name="Warren W."/>
            <person name="Mitreva M."/>
            <person name="Mardis E.R."/>
            <person name="Wilson R.K."/>
        </authorList>
    </citation>
    <scope>NUCLEOTIDE SEQUENCE [LARGE SCALE GENOMIC DNA]</scope>
    <source>
        <strain evidence="2 3">ATCC 14869</strain>
    </source>
</reference>
<evidence type="ECO:0000256" key="1">
    <source>
        <dbReference type="SAM" id="Phobius"/>
    </source>
</evidence>
<dbReference type="EMBL" id="AWVK01000099">
    <property type="protein sequence ID" value="ERK41795.1"/>
    <property type="molecule type" value="Genomic_DNA"/>
</dbReference>
<keyword evidence="1" id="KW-1133">Transmembrane helix</keyword>
<feature type="transmembrane region" description="Helical" evidence="1">
    <location>
        <begin position="6"/>
        <end position="21"/>
    </location>
</feature>
<proteinExistence type="predicted"/>
<dbReference type="Proteomes" id="UP000016644">
    <property type="component" value="Unassembled WGS sequence"/>
</dbReference>